<dbReference type="SMART" id="SM00028">
    <property type="entry name" value="TPR"/>
    <property type="match status" value="5"/>
</dbReference>
<comment type="caution">
    <text evidence="3">The sequence shown here is derived from an EMBL/GenBank/DDBJ whole genome shotgun (WGS) entry which is preliminary data.</text>
</comment>
<keyword evidence="1" id="KW-0812">Transmembrane</keyword>
<dbReference type="RefSeq" id="WP_393010148.1">
    <property type="nucleotide sequence ID" value="NZ_JAZAQF010000007.1"/>
</dbReference>
<accession>A0ABW7C6L1</accession>
<proteinExistence type="predicted"/>
<dbReference type="InterPro" id="IPR024983">
    <property type="entry name" value="CHAT_dom"/>
</dbReference>
<keyword evidence="1" id="KW-0472">Membrane</keyword>
<keyword evidence="4" id="KW-1185">Reference proteome</keyword>
<dbReference type="PANTHER" id="PTHR10098:SF112">
    <property type="entry name" value="SLR0380 PROTEIN"/>
    <property type="match status" value="1"/>
</dbReference>
<dbReference type="Gene3D" id="1.25.40.10">
    <property type="entry name" value="Tetratricopeptide repeat domain"/>
    <property type="match status" value="2"/>
</dbReference>
<name>A0ABW7C6L1_9CYAN</name>
<dbReference type="PANTHER" id="PTHR10098">
    <property type="entry name" value="RAPSYN-RELATED"/>
    <property type="match status" value="1"/>
</dbReference>
<dbReference type="InterPro" id="IPR019734">
    <property type="entry name" value="TPR_rpt"/>
</dbReference>
<feature type="domain" description="CHAT" evidence="2">
    <location>
        <begin position="609"/>
        <end position="880"/>
    </location>
</feature>
<dbReference type="Pfam" id="PF13424">
    <property type="entry name" value="TPR_12"/>
    <property type="match status" value="1"/>
</dbReference>
<protein>
    <submittedName>
        <fullName evidence="3">CHAT domain-containing protein</fullName>
    </submittedName>
</protein>
<evidence type="ECO:0000313" key="3">
    <source>
        <dbReference type="EMBL" id="MFG3816332.1"/>
    </source>
</evidence>
<reference evidence="4" key="1">
    <citation type="journal article" date="2024" name="Algal Res.">
        <title>Biochemical, toxicological and genomic investigation of a high-biomass producing Limnothrix strain isolated from Italian shallow drinking water reservoir.</title>
        <authorList>
            <person name="Simonazzi M."/>
            <person name="Shishido T.K."/>
            <person name="Delbaje E."/>
            <person name="Wahlsten M."/>
            <person name="Fewer D.P."/>
            <person name="Sivonen K."/>
            <person name="Pezzolesi L."/>
            <person name="Pistocchi R."/>
        </authorList>
    </citation>
    <scope>NUCLEOTIDE SEQUENCE [LARGE SCALE GENOMIC DNA]</scope>
    <source>
        <strain evidence="4">LRLZ20PSL1</strain>
    </source>
</reference>
<dbReference type="Pfam" id="PF12770">
    <property type="entry name" value="CHAT"/>
    <property type="match status" value="1"/>
</dbReference>
<organism evidence="3 4">
    <name type="scientific">Limnothrix redekei LRLZ20PSL1</name>
    <dbReference type="NCBI Taxonomy" id="3112953"/>
    <lineage>
        <taxon>Bacteria</taxon>
        <taxon>Bacillati</taxon>
        <taxon>Cyanobacteriota</taxon>
        <taxon>Cyanophyceae</taxon>
        <taxon>Pseudanabaenales</taxon>
        <taxon>Pseudanabaenaceae</taxon>
        <taxon>Limnothrix</taxon>
    </lineage>
</organism>
<dbReference type="Proteomes" id="UP001604335">
    <property type="component" value="Unassembled WGS sequence"/>
</dbReference>
<evidence type="ECO:0000313" key="4">
    <source>
        <dbReference type="Proteomes" id="UP001604335"/>
    </source>
</evidence>
<evidence type="ECO:0000256" key="1">
    <source>
        <dbReference type="SAM" id="Phobius"/>
    </source>
</evidence>
<dbReference type="InterPro" id="IPR011990">
    <property type="entry name" value="TPR-like_helical_dom_sf"/>
</dbReference>
<dbReference type="EMBL" id="JAZAQF010000007">
    <property type="protein sequence ID" value="MFG3816332.1"/>
    <property type="molecule type" value="Genomic_DNA"/>
</dbReference>
<gene>
    <name evidence="3" type="ORF">VPK24_01680</name>
</gene>
<keyword evidence="1" id="KW-1133">Transmembrane helix</keyword>
<dbReference type="SUPFAM" id="SSF48452">
    <property type="entry name" value="TPR-like"/>
    <property type="match status" value="2"/>
</dbReference>
<evidence type="ECO:0000259" key="2">
    <source>
        <dbReference type="Pfam" id="PF12770"/>
    </source>
</evidence>
<feature type="transmembrane region" description="Helical" evidence="1">
    <location>
        <begin position="18"/>
        <end position="40"/>
    </location>
</feature>
<sequence>MGQGNERAWGQWGRSPRWLGWVGCGLVLGTVSFAAFPAIAQGPAPTPLAAPAGAPEFEQARQAYEAGRFTEAIDHWQRAAQQAAQRDDRAAQGAAWHGISLAWGQLGDRAAALKAVQQSLGLLAALRGEGAVRLRAAALNQQARLELTAGQAARAIQLLEQAESLYRSVGDRDGQLGASLNRAQALQALGLYGRALMVIEGQIGTAPEAPREPTRLQGLGLLSAGEALRSLGQLARAETWLSQAATVLEQSGTLADRSTAALALARTRALLARQGLDRNDPQWMTLRQQAMVAFDRARVAAAAAGSDRDRLWGQLERWEMVFLGLETGSSPGETVSKAQLQALATQVAQLPIGRDRIAAQMRLARWGSTVNEPALALAGLQQAAQSAQALGDHRLTAAVWGQLGETYRQRGETALAARWLEQSLALVEGLAAPEVTYRTARSLGQLRAQGSDRAGSLAAYRLAIQAIGQLRNDLAGMDSVVQFSFRDRVEPVYREFVDQLLRGNPSQEDLQSARSAIEALQLVELENFFRQACLDAKPEPLDRAIDGRLDTAAVEAIVLNDRVATLTKLPGQPLRYAVVPVPRATVLQTLQRVQQAVQDPTIPNRERLRLSKQVYDWLVAPIAPELAQSGVKTLVFVLDGPLANIPIAALHDGEQYLLERYNTTRALGLQLFAPKALNPRSLNVLAAGVSEVAPSFQAEKLGALPFVADELDILAQELPAAVLRDQALTEQALRQALQQNNAPIVHVATHAQFSSRADRTFLLAWDRRIELADFDQLLRRPVSRPPIELLVLSACETARGDDRATLGLTGIAIQAGTRSVLGTLWQVSDESTALLMGDFYQSLRTGATKAESLRQAQLALLENPNFRHPFFWAPYILVGNWL</sequence>